<name>A0AAV5WAN7_9BILA</name>
<evidence type="ECO:0000256" key="3">
    <source>
        <dbReference type="ARBA" id="ARBA00059808"/>
    </source>
</evidence>
<dbReference type="Proteomes" id="UP001432322">
    <property type="component" value="Unassembled WGS sequence"/>
</dbReference>
<feature type="domain" description="ACB" evidence="4">
    <location>
        <begin position="1"/>
        <end position="86"/>
    </location>
</feature>
<evidence type="ECO:0000313" key="6">
    <source>
        <dbReference type="Proteomes" id="UP001432322"/>
    </source>
</evidence>
<comment type="function">
    <text evidence="3">Binds medium- and long-chain acyl-CoA esters with very high affinity and may function as an intracellular carrier of acyl-CoA esters.</text>
</comment>
<dbReference type="GO" id="GO:0019915">
    <property type="term" value="P:lipid storage"/>
    <property type="evidence" value="ECO:0007669"/>
    <property type="project" value="UniProtKB-ARBA"/>
</dbReference>
<protein>
    <recommendedName>
        <fullName evidence="4">ACB domain-containing protein</fullName>
    </recommendedName>
</protein>
<evidence type="ECO:0000313" key="5">
    <source>
        <dbReference type="EMBL" id="GMT28775.1"/>
    </source>
</evidence>
<keyword evidence="6" id="KW-1185">Reference proteome</keyword>
<proteinExistence type="inferred from homology"/>
<dbReference type="AlphaFoldDB" id="A0AAV5WAN7"/>
<keyword evidence="2" id="KW-0446">Lipid-binding</keyword>
<dbReference type="GO" id="GO:0000062">
    <property type="term" value="F:fatty-acyl-CoA binding"/>
    <property type="evidence" value="ECO:0007669"/>
    <property type="project" value="InterPro"/>
</dbReference>
<comment type="similarity">
    <text evidence="1">Belongs to the ACBP family.</text>
</comment>
<evidence type="ECO:0000259" key="4">
    <source>
        <dbReference type="PROSITE" id="PS51228"/>
    </source>
</evidence>
<feature type="non-terminal residue" evidence="5">
    <location>
        <position position="1"/>
    </location>
</feature>
<dbReference type="Pfam" id="PF00887">
    <property type="entry name" value="ACBP"/>
    <property type="match status" value="1"/>
</dbReference>
<evidence type="ECO:0000256" key="2">
    <source>
        <dbReference type="ARBA" id="ARBA00023121"/>
    </source>
</evidence>
<organism evidence="5 6">
    <name type="scientific">Pristionchus fissidentatus</name>
    <dbReference type="NCBI Taxonomy" id="1538716"/>
    <lineage>
        <taxon>Eukaryota</taxon>
        <taxon>Metazoa</taxon>
        <taxon>Ecdysozoa</taxon>
        <taxon>Nematoda</taxon>
        <taxon>Chromadorea</taxon>
        <taxon>Rhabditida</taxon>
        <taxon>Rhabditina</taxon>
        <taxon>Diplogasteromorpha</taxon>
        <taxon>Diplogasteroidea</taxon>
        <taxon>Neodiplogasteridae</taxon>
        <taxon>Pristionchus</taxon>
    </lineage>
</organism>
<dbReference type="SUPFAM" id="SSF47027">
    <property type="entry name" value="Acyl-CoA binding protein"/>
    <property type="match status" value="1"/>
</dbReference>
<dbReference type="Gene3D" id="1.20.80.10">
    <property type="match status" value="1"/>
</dbReference>
<dbReference type="FunFam" id="1.20.80.10:FF:000010">
    <property type="entry name" value="Acyl-CoA-binding domain-containing protein 5"/>
    <property type="match status" value="1"/>
</dbReference>
<dbReference type="InterPro" id="IPR014352">
    <property type="entry name" value="FERM/acyl-CoA-bd_prot_sf"/>
</dbReference>
<dbReference type="InterPro" id="IPR022408">
    <property type="entry name" value="Acyl-CoA-binding_prot_CS"/>
</dbReference>
<dbReference type="PROSITE" id="PS51228">
    <property type="entry name" value="ACB_2"/>
    <property type="match status" value="1"/>
</dbReference>
<dbReference type="PANTHER" id="PTHR23310:SF62">
    <property type="entry name" value="ACYL-COA BINDING PROTEIN 1, ISOFORM A"/>
    <property type="match status" value="1"/>
</dbReference>
<sequence>VRMSFEAAAEKVKNLVSSPTNDELLELYALYKQGTMGDNTTPKPGMFDMKGKAKWSAWDAKKGLGQEEAKAQYIALVDKLVEQYKLKQ</sequence>
<dbReference type="GO" id="GO:0006631">
    <property type="term" value="P:fatty acid metabolic process"/>
    <property type="evidence" value="ECO:0007669"/>
    <property type="project" value="TreeGrafter"/>
</dbReference>
<comment type="caution">
    <text evidence="5">The sequence shown here is derived from an EMBL/GenBank/DDBJ whole genome shotgun (WGS) entry which is preliminary data.</text>
</comment>
<accession>A0AAV5WAN7</accession>
<dbReference type="InterPro" id="IPR035984">
    <property type="entry name" value="Acyl-CoA-binding_sf"/>
</dbReference>
<dbReference type="PANTHER" id="PTHR23310">
    <property type="entry name" value="ACYL-COA-BINDING PROTEIN, ACBP"/>
    <property type="match status" value="1"/>
</dbReference>
<gene>
    <name evidence="5" type="ORF">PFISCL1PPCAC_20072</name>
</gene>
<evidence type="ECO:0000256" key="1">
    <source>
        <dbReference type="ARBA" id="ARBA00005567"/>
    </source>
</evidence>
<dbReference type="EMBL" id="BTSY01000005">
    <property type="protein sequence ID" value="GMT28775.1"/>
    <property type="molecule type" value="Genomic_DNA"/>
</dbReference>
<dbReference type="InterPro" id="IPR000582">
    <property type="entry name" value="Acyl-CoA-binding_protein"/>
</dbReference>
<dbReference type="PROSITE" id="PS00880">
    <property type="entry name" value="ACB_1"/>
    <property type="match status" value="1"/>
</dbReference>
<dbReference type="PRINTS" id="PR00689">
    <property type="entry name" value="ACOABINDINGP"/>
</dbReference>
<reference evidence="5" key="1">
    <citation type="submission" date="2023-10" db="EMBL/GenBank/DDBJ databases">
        <title>Genome assembly of Pristionchus species.</title>
        <authorList>
            <person name="Yoshida K."/>
            <person name="Sommer R.J."/>
        </authorList>
    </citation>
    <scope>NUCLEOTIDE SEQUENCE</scope>
    <source>
        <strain evidence="5">RS5133</strain>
    </source>
</reference>